<evidence type="ECO:0000313" key="2">
    <source>
        <dbReference type="Proteomes" id="UP000247091"/>
    </source>
</evidence>
<dbReference type="Proteomes" id="UP000247091">
    <property type="component" value="Segment"/>
</dbReference>
<reference evidence="1 2" key="1">
    <citation type="submission" date="2012-10" db="EMBL/GenBank/DDBJ databases">
        <title>Towards defining the chloroviruses: a genomic journey through a genus of large DNA viruses.</title>
        <authorList>
            <person name="Jeanniard A."/>
            <person name="Dunigan D.D."/>
            <person name="Gurnon J.R."/>
            <person name="Agarkova I."/>
            <person name="Kang M."/>
            <person name="Vitek J."/>
            <person name="Duncan G."/>
            <person name="McClung O.W."/>
            <person name="Larsen M."/>
            <person name="Claverie J.-M."/>
            <person name="Van Etten J.L."/>
            <person name="Blanc G."/>
        </authorList>
    </citation>
    <scope>NUCLEOTIDE SEQUENCE [LARGE SCALE GENOMIC DNA]</scope>
</reference>
<gene>
    <name evidence="1" type="primary">IL-3A_180R</name>
    <name evidence="1" type="ORF">PBCVIL3A_180R</name>
</gene>
<accession>M1I5N4</accession>
<name>M1I5N4_PBCVI</name>
<sequence length="38" mass="4507">MKKPTYDKTDELVDYIDIEDVDGRDILDHLCDKMSKFT</sequence>
<organismHost>
    <name type="scientific">Chlorella</name>
    <dbReference type="NCBI Taxonomy" id="3071"/>
</organismHost>
<evidence type="ECO:0000313" key="1">
    <source>
        <dbReference type="EMBL" id="AGE53800.1"/>
    </source>
</evidence>
<proteinExistence type="predicted"/>
<organism evidence="1 2">
    <name type="scientific">Paramecium bursaria Chlorella virus IL3A</name>
    <name type="common">PBCV-IL3A</name>
    <dbReference type="NCBI Taxonomy" id="46019"/>
    <lineage>
        <taxon>Viruses</taxon>
        <taxon>Varidnaviria</taxon>
        <taxon>Bamfordvirae</taxon>
        <taxon>Nucleocytoviricota</taxon>
        <taxon>Megaviricetes</taxon>
        <taxon>Algavirales</taxon>
        <taxon>Phycodnaviridae</taxon>
        <taxon>Chlorovirus</taxon>
        <taxon>Chlorovirus illinoense</taxon>
    </lineage>
</organism>
<protein>
    <submittedName>
        <fullName evidence="1">Uncharacterized protein</fullName>
    </submittedName>
</protein>
<dbReference type="EMBL" id="JX997169">
    <property type="protein sequence ID" value="AGE53800.1"/>
    <property type="molecule type" value="Genomic_DNA"/>
</dbReference>